<evidence type="ECO:0000256" key="2">
    <source>
        <dbReference type="ARBA" id="ARBA00022729"/>
    </source>
</evidence>
<dbReference type="GO" id="GO:0055085">
    <property type="term" value="P:transmembrane transport"/>
    <property type="evidence" value="ECO:0007669"/>
    <property type="project" value="InterPro"/>
</dbReference>
<gene>
    <name evidence="4" type="ORF">SAMN02982931_04454</name>
</gene>
<dbReference type="GO" id="GO:0043190">
    <property type="term" value="C:ATP-binding cassette (ABC) transporter complex"/>
    <property type="evidence" value="ECO:0007669"/>
    <property type="project" value="InterPro"/>
</dbReference>
<keyword evidence="5" id="KW-1185">Reference proteome</keyword>
<dbReference type="InterPro" id="IPR005770">
    <property type="entry name" value="PhnD"/>
</dbReference>
<dbReference type="SUPFAM" id="SSF53850">
    <property type="entry name" value="Periplasmic binding protein-like II"/>
    <property type="match status" value="1"/>
</dbReference>
<evidence type="ECO:0000313" key="5">
    <source>
        <dbReference type="Proteomes" id="UP000199071"/>
    </source>
</evidence>
<accession>A0A1G6EFD4</accession>
<sequence length="310" mass="32261">MRFLFKVAVAGCLALLLSLAGGVASAGWRDEVQKLRIGVLAGGDSAYRVATLEPFRIYLQDRTGIPVEIVPAASYRALIDAQTAGDVDYAIYSATSYATAFAECDCVTAIGAPIAADGALGFHSILVATANGGIESLADARGKRVALAGPDSVAGRLIPVQAFAAEDIVPEDYFSTVVTKQDPEAALAALLAGEVDVAVGWSSLTGPARTGYNFGSLARMVADERLTMDQIEIVWRSRLIPFGPHAVRSDMPPELRVLLSRALVNMATLDPEALDAVDRAGFGGGGFATPDASLYTVVTDLVAPGDGATQ</sequence>
<dbReference type="NCBIfam" id="TIGR01098">
    <property type="entry name" value="3A0109s03R"/>
    <property type="match status" value="1"/>
</dbReference>
<dbReference type="Pfam" id="PF12974">
    <property type="entry name" value="Phosphonate-bd"/>
    <property type="match status" value="1"/>
</dbReference>
<protein>
    <submittedName>
        <fullName evidence="4">Phosphonate transport system substrate-binding protein</fullName>
    </submittedName>
</protein>
<dbReference type="EMBL" id="FMXQ01000012">
    <property type="protein sequence ID" value="SDB56179.1"/>
    <property type="molecule type" value="Genomic_DNA"/>
</dbReference>
<dbReference type="Gene3D" id="3.40.190.10">
    <property type="entry name" value="Periplasmic binding protein-like II"/>
    <property type="match status" value="2"/>
</dbReference>
<feature type="signal peptide" evidence="3">
    <location>
        <begin position="1"/>
        <end position="26"/>
    </location>
</feature>
<feature type="chain" id="PRO_5011608547" evidence="3">
    <location>
        <begin position="27"/>
        <end position="310"/>
    </location>
</feature>
<dbReference type="Proteomes" id="UP000199071">
    <property type="component" value="Unassembled WGS sequence"/>
</dbReference>
<dbReference type="AlphaFoldDB" id="A0A1G6EFD4"/>
<dbReference type="PANTHER" id="PTHR35841:SF1">
    <property type="entry name" value="PHOSPHONATES-BINDING PERIPLASMIC PROTEIN"/>
    <property type="match status" value="1"/>
</dbReference>
<organism evidence="4 5">
    <name type="scientific">Bauldia litoralis</name>
    <dbReference type="NCBI Taxonomy" id="665467"/>
    <lineage>
        <taxon>Bacteria</taxon>
        <taxon>Pseudomonadati</taxon>
        <taxon>Pseudomonadota</taxon>
        <taxon>Alphaproteobacteria</taxon>
        <taxon>Hyphomicrobiales</taxon>
        <taxon>Kaistiaceae</taxon>
        <taxon>Bauldia</taxon>
    </lineage>
</organism>
<evidence type="ECO:0000313" key="4">
    <source>
        <dbReference type="EMBL" id="SDB56179.1"/>
    </source>
</evidence>
<comment type="similarity">
    <text evidence="1">Belongs to the phosphate/phosphite/phosphonate binding protein family.</text>
</comment>
<evidence type="ECO:0000256" key="1">
    <source>
        <dbReference type="ARBA" id="ARBA00007162"/>
    </source>
</evidence>
<name>A0A1G6EFD4_9HYPH</name>
<dbReference type="PANTHER" id="PTHR35841">
    <property type="entry name" value="PHOSPHONATES-BINDING PERIPLASMIC PROTEIN"/>
    <property type="match status" value="1"/>
</dbReference>
<dbReference type="RefSeq" id="WP_175478585.1">
    <property type="nucleotide sequence ID" value="NZ_FMXQ01000012.1"/>
</dbReference>
<proteinExistence type="inferred from homology"/>
<keyword evidence="2 3" id="KW-0732">Signal</keyword>
<dbReference type="STRING" id="665467.SAMN02982931_04454"/>
<evidence type="ECO:0000256" key="3">
    <source>
        <dbReference type="SAM" id="SignalP"/>
    </source>
</evidence>
<reference evidence="4 5" key="1">
    <citation type="submission" date="2016-10" db="EMBL/GenBank/DDBJ databases">
        <authorList>
            <person name="de Groot N.N."/>
        </authorList>
    </citation>
    <scope>NUCLEOTIDE SEQUENCE [LARGE SCALE GENOMIC DNA]</scope>
    <source>
        <strain evidence="4 5">ATCC 35022</strain>
    </source>
</reference>